<feature type="transmembrane region" description="Helical" evidence="4">
    <location>
        <begin position="275"/>
        <end position="292"/>
    </location>
</feature>
<evidence type="ECO:0000256" key="3">
    <source>
        <dbReference type="ARBA" id="ARBA00034247"/>
    </source>
</evidence>
<dbReference type="NCBIfam" id="TIGR00254">
    <property type="entry name" value="GGDEF"/>
    <property type="match status" value="1"/>
</dbReference>
<feature type="domain" description="GGDEF" evidence="6">
    <location>
        <begin position="474"/>
        <end position="609"/>
    </location>
</feature>
<feature type="transmembrane region" description="Helical" evidence="4">
    <location>
        <begin position="324"/>
        <end position="342"/>
    </location>
</feature>
<dbReference type="Proteomes" id="UP000660708">
    <property type="component" value="Unassembled WGS sequence"/>
</dbReference>
<dbReference type="Pfam" id="PF07695">
    <property type="entry name" value="7TMR-DISM_7TM"/>
    <property type="match status" value="1"/>
</dbReference>
<dbReference type="Pfam" id="PF07696">
    <property type="entry name" value="7TMR-DISMED2"/>
    <property type="match status" value="1"/>
</dbReference>
<dbReference type="Pfam" id="PF00990">
    <property type="entry name" value="GGDEF"/>
    <property type="match status" value="1"/>
</dbReference>
<protein>
    <recommendedName>
        <fullName evidence="2">diguanylate cyclase</fullName>
        <ecNumber evidence="2">2.7.7.65</ecNumber>
    </recommendedName>
</protein>
<dbReference type="InterPro" id="IPR000160">
    <property type="entry name" value="GGDEF_dom"/>
</dbReference>
<keyword evidence="4" id="KW-1133">Transmembrane helix</keyword>
<feature type="transmembrane region" description="Helical" evidence="4">
    <location>
        <begin position="354"/>
        <end position="377"/>
    </location>
</feature>
<keyword evidence="4" id="KW-0472">Membrane</keyword>
<comment type="cofactor">
    <cofactor evidence="1">
        <name>Mg(2+)</name>
        <dbReference type="ChEBI" id="CHEBI:18420"/>
    </cofactor>
</comment>
<dbReference type="AlphaFoldDB" id="A0A8I0T2Z8"/>
<comment type="catalytic activity">
    <reaction evidence="3">
        <text>2 GTP = 3',3'-c-di-GMP + 2 diphosphate</text>
        <dbReference type="Rhea" id="RHEA:24898"/>
        <dbReference type="ChEBI" id="CHEBI:33019"/>
        <dbReference type="ChEBI" id="CHEBI:37565"/>
        <dbReference type="ChEBI" id="CHEBI:58805"/>
        <dbReference type="EC" id="2.7.7.65"/>
    </reaction>
</comment>
<dbReference type="Gene3D" id="3.30.70.270">
    <property type="match status" value="1"/>
</dbReference>
<proteinExistence type="predicted"/>
<evidence type="ECO:0000256" key="5">
    <source>
        <dbReference type="SAM" id="SignalP"/>
    </source>
</evidence>
<dbReference type="SMART" id="SM00267">
    <property type="entry name" value="GGDEF"/>
    <property type="match status" value="1"/>
</dbReference>
<evidence type="ECO:0000256" key="1">
    <source>
        <dbReference type="ARBA" id="ARBA00001946"/>
    </source>
</evidence>
<dbReference type="CDD" id="cd01949">
    <property type="entry name" value="GGDEF"/>
    <property type="match status" value="1"/>
</dbReference>
<feature type="signal peptide" evidence="5">
    <location>
        <begin position="1"/>
        <end position="19"/>
    </location>
</feature>
<evidence type="ECO:0000256" key="2">
    <source>
        <dbReference type="ARBA" id="ARBA00012528"/>
    </source>
</evidence>
<feature type="transmembrane region" description="Helical" evidence="4">
    <location>
        <begin position="204"/>
        <end position="224"/>
    </location>
</feature>
<dbReference type="PROSITE" id="PS51257">
    <property type="entry name" value="PROKAR_LIPOPROTEIN"/>
    <property type="match status" value="1"/>
</dbReference>
<sequence>MLRLMLSLLLLLSSFIACSAVTISESFDAEHRVKLDYTLSKYASLNELLSEPVEWHQSARLPTGLRPNKKYLWLKIELHNASSAVKPILVSINNNLLDAVTAYHVRPNHPILTVDSGDALPLIKRPLKYEALIVPLELQPQTQSQLYLQLSDEGVINAPITIWEPNAYLKHKSKFNLIFGILAGFILALALTNVTLYNVTRKRYFLYATVFTSLVWLLNAHLYGFGYRYFYSSWQWFQQYGQGIMTLSLSLLLLPQLHFCSGKQLLSHPTLSDSWVKLVVMLLLVSVVTLPVSFSILLALSVSLIITILLTYSVVRLTHPRRNALLAVLLCHFILVSYPLTVEVGIQSGSFLHHVGYFGIFTLETTLLCYLVVHLYIHQRDEKLASQQRRLAHTQAEDALLKEKLKLQEQAQYDLESSIESRTFELQVTLRELEDKNRELERMNMEDPLTKVKNRGYFDKRLQMEARRSRREQTVLSLIIFDIDHFKKINDQYGHLAGDQAICEFANLIKSHLRRPHDEVFRYGGEEFILLLPNTSEAGACEVAERVRMATAELVIEIGEHQLTMTTSAGVYSAIVSDPHNPQLYTDNADKALYQAKQQGRNRVITFQTNQEN</sequence>
<organism evidence="7 8">
    <name type="scientific">Pseudoalteromonas peptidolytica F12-50-A1</name>
    <dbReference type="NCBI Taxonomy" id="1315280"/>
    <lineage>
        <taxon>Bacteria</taxon>
        <taxon>Pseudomonadati</taxon>
        <taxon>Pseudomonadota</taxon>
        <taxon>Gammaproteobacteria</taxon>
        <taxon>Alteromonadales</taxon>
        <taxon>Pseudoalteromonadaceae</taxon>
        <taxon>Pseudoalteromonas</taxon>
    </lineage>
</organism>
<feature type="transmembrane region" description="Helical" evidence="4">
    <location>
        <begin position="177"/>
        <end position="197"/>
    </location>
</feature>
<gene>
    <name evidence="7" type="ORF">PPEP_a2418</name>
</gene>
<dbReference type="PANTHER" id="PTHR45138">
    <property type="entry name" value="REGULATORY COMPONENTS OF SENSORY TRANSDUCTION SYSTEM"/>
    <property type="match status" value="1"/>
</dbReference>
<reference evidence="7 8" key="1">
    <citation type="submission" date="2015-06" db="EMBL/GenBank/DDBJ databases">
        <title>Genome sequence of Pseudoalteromonas peptidolytica.</title>
        <authorList>
            <person name="Xie B.-B."/>
            <person name="Rong J.-C."/>
            <person name="Qin Q.-L."/>
            <person name="Zhang Y.-Z."/>
        </authorList>
    </citation>
    <scope>NUCLEOTIDE SEQUENCE [LARGE SCALE GENOMIC DNA]</scope>
    <source>
        <strain evidence="7 8">F12-50-A1</strain>
    </source>
</reference>
<keyword evidence="5" id="KW-0732">Signal</keyword>
<dbReference type="PANTHER" id="PTHR45138:SF9">
    <property type="entry name" value="DIGUANYLATE CYCLASE DGCM-RELATED"/>
    <property type="match status" value="1"/>
</dbReference>
<dbReference type="EMBL" id="AQHF01000017">
    <property type="protein sequence ID" value="MBE0344762.1"/>
    <property type="molecule type" value="Genomic_DNA"/>
</dbReference>
<dbReference type="InterPro" id="IPR050469">
    <property type="entry name" value="Diguanylate_Cyclase"/>
</dbReference>
<evidence type="ECO:0000259" key="6">
    <source>
        <dbReference type="PROSITE" id="PS50887"/>
    </source>
</evidence>
<dbReference type="SUPFAM" id="SSF55073">
    <property type="entry name" value="Nucleotide cyclase"/>
    <property type="match status" value="1"/>
</dbReference>
<evidence type="ECO:0000313" key="7">
    <source>
        <dbReference type="EMBL" id="MBE0344762.1"/>
    </source>
</evidence>
<evidence type="ECO:0000256" key="4">
    <source>
        <dbReference type="SAM" id="Phobius"/>
    </source>
</evidence>
<dbReference type="InterPro" id="IPR011623">
    <property type="entry name" value="7TMR_DISM_rcpt_extracell_dom1"/>
</dbReference>
<dbReference type="Gene3D" id="2.60.40.2380">
    <property type="match status" value="1"/>
</dbReference>
<comment type="caution">
    <text evidence="7">The sequence shown here is derived from an EMBL/GenBank/DDBJ whole genome shotgun (WGS) entry which is preliminary data.</text>
</comment>
<accession>A0A8I0T2Z8</accession>
<name>A0A8I0T2Z8_9GAMM</name>
<dbReference type="InterPro" id="IPR029787">
    <property type="entry name" value="Nucleotide_cyclase"/>
</dbReference>
<dbReference type="InterPro" id="IPR043128">
    <property type="entry name" value="Rev_trsase/Diguanyl_cyclase"/>
</dbReference>
<keyword evidence="4" id="KW-0812">Transmembrane</keyword>
<dbReference type="EC" id="2.7.7.65" evidence="2"/>
<evidence type="ECO:0000313" key="8">
    <source>
        <dbReference type="Proteomes" id="UP000660708"/>
    </source>
</evidence>
<dbReference type="FunFam" id="3.30.70.270:FF:000001">
    <property type="entry name" value="Diguanylate cyclase domain protein"/>
    <property type="match status" value="1"/>
</dbReference>
<dbReference type="GO" id="GO:0052621">
    <property type="term" value="F:diguanylate cyclase activity"/>
    <property type="evidence" value="ECO:0007669"/>
    <property type="project" value="UniProtKB-EC"/>
</dbReference>
<keyword evidence="8" id="KW-1185">Reference proteome</keyword>
<feature type="chain" id="PRO_5034552076" description="diguanylate cyclase" evidence="5">
    <location>
        <begin position="20"/>
        <end position="613"/>
    </location>
</feature>
<dbReference type="PROSITE" id="PS50887">
    <property type="entry name" value="GGDEF"/>
    <property type="match status" value="1"/>
</dbReference>
<dbReference type="InterPro" id="IPR011622">
    <property type="entry name" value="7TMR_DISM_rcpt_extracell_dom2"/>
</dbReference>